<dbReference type="InterPro" id="IPR004268">
    <property type="entry name" value="MurJ"/>
</dbReference>
<protein>
    <recommendedName>
        <fullName evidence="10">Probable lipid II flippase MurJ</fullName>
    </recommendedName>
</protein>
<evidence type="ECO:0000256" key="1">
    <source>
        <dbReference type="ARBA" id="ARBA00004651"/>
    </source>
</evidence>
<dbReference type="UniPathway" id="UPA00219"/>
<dbReference type="Proteomes" id="UP000004688">
    <property type="component" value="Chromosome"/>
</dbReference>
<comment type="pathway">
    <text evidence="10">Cell wall biogenesis; peptidoglycan biosynthesis.</text>
</comment>
<accession>M9RG33</accession>
<feature type="transmembrane region" description="Helical" evidence="10">
    <location>
        <begin position="249"/>
        <end position="270"/>
    </location>
</feature>
<dbReference type="GO" id="GO:0034204">
    <property type="term" value="P:lipid translocation"/>
    <property type="evidence" value="ECO:0007669"/>
    <property type="project" value="TreeGrafter"/>
</dbReference>
<dbReference type="AlphaFoldDB" id="M9RG33"/>
<feature type="transmembrane region" description="Helical" evidence="10">
    <location>
        <begin position="368"/>
        <end position="390"/>
    </location>
</feature>
<organism evidence="12 13">
    <name type="scientific">Octadecabacter arcticus 238</name>
    <dbReference type="NCBI Taxonomy" id="391616"/>
    <lineage>
        <taxon>Bacteria</taxon>
        <taxon>Pseudomonadati</taxon>
        <taxon>Pseudomonadota</taxon>
        <taxon>Alphaproteobacteria</taxon>
        <taxon>Rhodobacterales</taxon>
        <taxon>Roseobacteraceae</taxon>
        <taxon>Octadecabacter</taxon>
    </lineage>
</organism>
<proteinExistence type="inferred from homology"/>
<evidence type="ECO:0000256" key="3">
    <source>
        <dbReference type="ARBA" id="ARBA00022692"/>
    </source>
</evidence>
<evidence type="ECO:0000256" key="2">
    <source>
        <dbReference type="ARBA" id="ARBA00022475"/>
    </source>
</evidence>
<dbReference type="EMBL" id="CP003742">
    <property type="protein sequence ID" value="AGI70708.1"/>
    <property type="molecule type" value="Genomic_DNA"/>
</dbReference>
<comment type="similarity">
    <text evidence="9 10 11">Belongs to the MurJ/MviN family.</text>
</comment>
<keyword evidence="10 11" id="KW-0961">Cell wall biogenesis/degradation</keyword>
<dbReference type="GO" id="GO:0009252">
    <property type="term" value="P:peptidoglycan biosynthetic process"/>
    <property type="evidence" value="ECO:0007669"/>
    <property type="project" value="UniProtKB-UniRule"/>
</dbReference>
<keyword evidence="10 11" id="KW-0813">Transport</keyword>
<sequence>MKPIRLISGFLTVGVWTLLSRVLGFVRDILIAGYLGTGPVAQAFLVAFSLPNMFRRFFAEGAFNMAFVPMFSKKLQDSTDAAADAKDFAQDAFMGLAFVLVIFTTLGVIFMPGLVLMMAAGFNGDERFDLAVEYGRLAFPYILFISLAALVSGVLNATGRFAAAAAAPVLLNMIFIVAMLVTAMTGRPASDALGMGLGQALGLRVGDTLALSVPLAGLAQLVLVWWAARRAGFTFRLRMPRLTPDLRKLAIIAAPAMLAGGVVQINLLVGRQVASFYDGAIAWLSYADRLYQLPLGVVAIALGVVLLPDLSRRLAAGDLDGGRNAFNRASELALALTIPAAVALIVIPVPLISVLFERGAFDTDDTAATALAVMVYGLGLPAFVLQKALQPLYFARGDTKRPFYYAAVAMIVNAGVAIGLSIYIGYIAAALATTLAGWVMVWLLWRGSRTMGDAAQFDARFKSRLWRIMLASVLMGVLLWNTVLLVGPALGMATIRYGALAFVVIVGIAGYFVIGRLVGAFRVSEFKAAMRRG</sequence>
<dbReference type="NCBIfam" id="TIGR01695">
    <property type="entry name" value="murJ_mviN"/>
    <property type="match status" value="1"/>
</dbReference>
<dbReference type="PANTHER" id="PTHR47019:SF1">
    <property type="entry name" value="LIPID II FLIPPASE MURJ"/>
    <property type="match status" value="1"/>
</dbReference>
<dbReference type="HOGENOM" id="CLU_006797_5_0_5"/>
<evidence type="ECO:0000256" key="9">
    <source>
        <dbReference type="ARBA" id="ARBA00061532"/>
    </source>
</evidence>
<feature type="transmembrane region" description="Helical" evidence="10">
    <location>
        <begin position="465"/>
        <end position="487"/>
    </location>
</feature>
<feature type="transmembrane region" description="Helical" evidence="10">
    <location>
        <begin position="34"/>
        <end position="54"/>
    </location>
</feature>
<comment type="function">
    <text evidence="8 10 11">Involved in peptidoglycan biosynthesis. Transports lipid-linked peptidoglycan precursors from the inner to the outer leaflet of the cytoplasmic membrane.</text>
</comment>
<keyword evidence="2 10" id="KW-1003">Cell membrane</keyword>
<feature type="transmembrane region" description="Helical" evidence="10">
    <location>
        <begin position="96"/>
        <end position="118"/>
    </location>
</feature>
<dbReference type="GO" id="GO:0005886">
    <property type="term" value="C:plasma membrane"/>
    <property type="evidence" value="ECO:0007669"/>
    <property type="project" value="UniProtKB-SubCell"/>
</dbReference>
<feature type="transmembrane region" description="Helical" evidence="10">
    <location>
        <begin position="138"/>
        <end position="157"/>
    </location>
</feature>
<gene>
    <name evidence="12" type="primary">mviN</name>
    <name evidence="10" type="synonym">murJ</name>
    <name evidence="12" type="ORF">OA238_c04620</name>
</gene>
<dbReference type="eggNOG" id="COG0728">
    <property type="taxonomic scope" value="Bacteria"/>
</dbReference>
<feature type="transmembrane region" description="Helical" evidence="10">
    <location>
        <begin position="426"/>
        <end position="445"/>
    </location>
</feature>
<dbReference type="GO" id="GO:0015648">
    <property type="term" value="F:lipid-linked peptidoglycan transporter activity"/>
    <property type="evidence" value="ECO:0007669"/>
    <property type="project" value="UniProtKB-UniRule"/>
</dbReference>
<evidence type="ECO:0000256" key="7">
    <source>
        <dbReference type="ARBA" id="ARBA00023136"/>
    </source>
</evidence>
<keyword evidence="6 10" id="KW-1133">Transmembrane helix</keyword>
<evidence type="ECO:0000313" key="12">
    <source>
        <dbReference type="EMBL" id="AGI70708.1"/>
    </source>
</evidence>
<dbReference type="OrthoDB" id="9816572at2"/>
<feature type="transmembrane region" description="Helical" evidence="10">
    <location>
        <begin position="209"/>
        <end position="228"/>
    </location>
</feature>
<dbReference type="PRINTS" id="PR01806">
    <property type="entry name" value="VIRFACTRMVIN"/>
</dbReference>
<keyword evidence="4 10" id="KW-0133">Cell shape</keyword>
<evidence type="ECO:0000256" key="6">
    <source>
        <dbReference type="ARBA" id="ARBA00022989"/>
    </source>
</evidence>
<dbReference type="Pfam" id="PF03023">
    <property type="entry name" value="MurJ"/>
    <property type="match status" value="1"/>
</dbReference>
<keyword evidence="13" id="KW-1185">Reference proteome</keyword>
<comment type="subcellular location">
    <subcellularLocation>
        <location evidence="10">Cell inner membrane</location>
        <topology evidence="10">Multi-pass membrane protein</topology>
    </subcellularLocation>
    <subcellularLocation>
        <location evidence="1">Cell membrane</location>
        <topology evidence="1">Multi-pass membrane protein</topology>
    </subcellularLocation>
</comment>
<dbReference type="STRING" id="391616.OA238_c04620"/>
<evidence type="ECO:0000256" key="10">
    <source>
        <dbReference type="HAMAP-Rule" id="MF_02078"/>
    </source>
</evidence>
<dbReference type="PIRSF" id="PIRSF002869">
    <property type="entry name" value="MviN"/>
    <property type="match status" value="1"/>
</dbReference>
<keyword evidence="7 10" id="KW-0472">Membrane</keyword>
<feature type="transmembrane region" description="Helical" evidence="10">
    <location>
        <begin position="290"/>
        <end position="311"/>
    </location>
</feature>
<dbReference type="InterPro" id="IPR051050">
    <property type="entry name" value="Lipid_II_flippase_MurJ/MviN"/>
</dbReference>
<evidence type="ECO:0000313" key="13">
    <source>
        <dbReference type="Proteomes" id="UP000004688"/>
    </source>
</evidence>
<reference evidence="12 13" key="1">
    <citation type="journal article" date="2013" name="PLoS ONE">
        <title>Poles Apart: Arctic and Antarctic Octadecabacter strains Share High Genome Plasticity and a New Type of Xanthorhodopsin.</title>
        <authorList>
            <person name="Vollmers J."/>
            <person name="Voget S."/>
            <person name="Dietrich S."/>
            <person name="Gollnow K."/>
            <person name="Smits M."/>
            <person name="Meyer K."/>
            <person name="Brinkhoff T."/>
            <person name="Simon M."/>
            <person name="Daniel R."/>
        </authorList>
    </citation>
    <scope>NUCLEOTIDE SEQUENCE [LARGE SCALE GENOMIC DNA]</scope>
    <source>
        <strain evidence="12 13">238</strain>
    </source>
</reference>
<dbReference type="RefSeq" id="WP_015493944.1">
    <property type="nucleotide sequence ID" value="NC_020908.1"/>
</dbReference>
<name>M9RG33_9RHOB</name>
<feature type="transmembrane region" description="Helical" evidence="10">
    <location>
        <begin position="499"/>
        <end position="523"/>
    </location>
</feature>
<dbReference type="HAMAP" id="MF_02078">
    <property type="entry name" value="MurJ_MviN"/>
    <property type="match status" value="1"/>
</dbReference>
<dbReference type="PANTHER" id="PTHR47019">
    <property type="entry name" value="LIPID II FLIPPASE MURJ"/>
    <property type="match status" value="1"/>
</dbReference>
<dbReference type="CDD" id="cd13123">
    <property type="entry name" value="MATE_MurJ_like"/>
    <property type="match status" value="1"/>
</dbReference>
<dbReference type="GO" id="GO:0008360">
    <property type="term" value="P:regulation of cell shape"/>
    <property type="evidence" value="ECO:0007669"/>
    <property type="project" value="UniProtKB-UniRule"/>
</dbReference>
<dbReference type="KEGG" id="oar:OA238_c04620"/>
<keyword evidence="3 10" id="KW-0812">Transmembrane</keyword>
<feature type="transmembrane region" description="Helical" evidence="10">
    <location>
        <begin position="402"/>
        <end position="420"/>
    </location>
</feature>
<keyword evidence="10" id="KW-0997">Cell inner membrane</keyword>
<evidence type="ECO:0000256" key="5">
    <source>
        <dbReference type="ARBA" id="ARBA00022984"/>
    </source>
</evidence>
<evidence type="ECO:0000256" key="8">
    <source>
        <dbReference type="ARBA" id="ARBA00060041"/>
    </source>
</evidence>
<dbReference type="GO" id="GO:0071555">
    <property type="term" value="P:cell wall organization"/>
    <property type="evidence" value="ECO:0007669"/>
    <property type="project" value="UniProtKB-UniRule"/>
</dbReference>
<keyword evidence="5 10" id="KW-0573">Peptidoglycan synthesis</keyword>
<evidence type="ECO:0000256" key="4">
    <source>
        <dbReference type="ARBA" id="ARBA00022960"/>
    </source>
</evidence>
<feature type="transmembrane region" description="Helical" evidence="10">
    <location>
        <begin position="332"/>
        <end position="356"/>
    </location>
</feature>
<feature type="transmembrane region" description="Helical" evidence="10">
    <location>
        <begin position="169"/>
        <end position="189"/>
    </location>
</feature>
<evidence type="ECO:0000256" key="11">
    <source>
        <dbReference type="PIRNR" id="PIRNR002869"/>
    </source>
</evidence>